<feature type="binding site" evidence="1">
    <location>
        <position position="707"/>
    </location>
    <ligand>
        <name>Zn(2+)</name>
        <dbReference type="ChEBI" id="CHEBI:29105"/>
    </ligand>
</feature>
<dbReference type="GO" id="GO:0046872">
    <property type="term" value="F:metal ion binding"/>
    <property type="evidence" value="ECO:0007669"/>
    <property type="project" value="UniProtKB-KW"/>
</dbReference>
<organism evidence="3 4">
    <name type="scientific">Bailinhaonella thermotolerans</name>
    <dbReference type="NCBI Taxonomy" id="1070861"/>
    <lineage>
        <taxon>Bacteria</taxon>
        <taxon>Bacillati</taxon>
        <taxon>Actinomycetota</taxon>
        <taxon>Actinomycetes</taxon>
        <taxon>Streptosporangiales</taxon>
        <taxon>Streptosporangiaceae</taxon>
        <taxon>Bailinhaonella</taxon>
    </lineage>
</organism>
<keyword evidence="1" id="KW-0479">Metal-binding</keyword>
<dbReference type="InterPro" id="IPR000719">
    <property type="entry name" value="Prot_kinase_dom"/>
</dbReference>
<gene>
    <name evidence="3" type="ORF">D5H75_11545</name>
</gene>
<protein>
    <recommendedName>
        <fullName evidence="2">Protein kinase domain-containing protein</fullName>
    </recommendedName>
</protein>
<comment type="caution">
    <text evidence="3">The sequence shown here is derived from an EMBL/GenBank/DDBJ whole genome shotgun (WGS) entry which is preliminary data.</text>
</comment>
<dbReference type="Pfam" id="PF00069">
    <property type="entry name" value="Pkinase"/>
    <property type="match status" value="1"/>
</dbReference>
<proteinExistence type="predicted"/>
<dbReference type="OrthoDB" id="9795390at2"/>
<dbReference type="AlphaFoldDB" id="A0A3A4BQJ9"/>
<name>A0A3A4BQJ9_9ACTN</name>
<dbReference type="InterPro" id="IPR012341">
    <property type="entry name" value="6hp_glycosidase-like_sf"/>
</dbReference>
<dbReference type="Pfam" id="PF05147">
    <property type="entry name" value="LANC_like"/>
    <property type="match status" value="1"/>
</dbReference>
<accession>A0A3A4BQJ9</accession>
<dbReference type="GO" id="GO:0004672">
    <property type="term" value="F:protein kinase activity"/>
    <property type="evidence" value="ECO:0007669"/>
    <property type="project" value="InterPro"/>
</dbReference>
<reference evidence="3 4" key="1">
    <citation type="submission" date="2018-09" db="EMBL/GenBank/DDBJ databases">
        <title>YIM 75507 draft genome.</title>
        <authorList>
            <person name="Tang S."/>
            <person name="Feng Y."/>
        </authorList>
    </citation>
    <scope>NUCLEOTIDE SEQUENCE [LARGE SCALE GENOMIC DNA]</scope>
    <source>
        <strain evidence="3 4">YIM 75507</strain>
    </source>
</reference>
<keyword evidence="1" id="KW-0862">Zinc</keyword>
<dbReference type="Gene3D" id="1.50.10.10">
    <property type="match status" value="1"/>
</dbReference>
<dbReference type="PANTHER" id="PTHR12736">
    <property type="entry name" value="LANC-LIKE PROTEIN"/>
    <property type="match status" value="1"/>
</dbReference>
<dbReference type="PANTHER" id="PTHR12736:SF7">
    <property type="entry name" value="LANC-LIKE PROTEIN 3"/>
    <property type="match status" value="1"/>
</dbReference>
<dbReference type="Gene3D" id="1.10.510.10">
    <property type="entry name" value="Transferase(Phosphotransferase) domain 1"/>
    <property type="match status" value="1"/>
</dbReference>
<dbReference type="PROSITE" id="PS50011">
    <property type="entry name" value="PROTEIN_KINASE_DOM"/>
    <property type="match status" value="1"/>
</dbReference>
<dbReference type="SUPFAM" id="SSF56112">
    <property type="entry name" value="Protein kinase-like (PK-like)"/>
    <property type="match status" value="1"/>
</dbReference>
<dbReference type="GO" id="GO:0005975">
    <property type="term" value="P:carbohydrate metabolic process"/>
    <property type="evidence" value="ECO:0007669"/>
    <property type="project" value="InterPro"/>
</dbReference>
<dbReference type="InterPro" id="IPR011009">
    <property type="entry name" value="Kinase-like_dom_sf"/>
</dbReference>
<dbReference type="SUPFAM" id="SSF158745">
    <property type="entry name" value="LanC-like"/>
    <property type="match status" value="1"/>
</dbReference>
<dbReference type="EMBL" id="QZEY01000003">
    <property type="protein sequence ID" value="RJL33416.1"/>
    <property type="molecule type" value="Genomic_DNA"/>
</dbReference>
<dbReference type="SMART" id="SM01260">
    <property type="entry name" value="LANC_like"/>
    <property type="match status" value="1"/>
</dbReference>
<evidence type="ECO:0000256" key="1">
    <source>
        <dbReference type="PIRSR" id="PIRSR607822-1"/>
    </source>
</evidence>
<dbReference type="InterPro" id="IPR007822">
    <property type="entry name" value="LANC-like"/>
</dbReference>
<dbReference type="SMART" id="SM00220">
    <property type="entry name" value="S_TKc"/>
    <property type="match status" value="1"/>
</dbReference>
<sequence>MDLTGPLVMPADVVLVPVTELPEETRARFEWEEGDYALTRPGTRARSRIVGADMAHLLREFRAPVTIAAALIRYCGARGLAPEPTLEQVFPMLGRFVESRVLVPPEDAGRIGPSYAPGEVVAGFEVLECAQALEDTEVYRARARDGSPAAVKITRPGCRDAALDREARVLARLGGGIAPRLLAEGTHDGRRYLALEWCAGVPVTTAAGECRRDAPGLRERLLRLCREIARCYAVLHERGVIHGDVHPRNLLADRDGRVRLIDFGLAALDGDAPGERGGVAHYLEPEYAAARLRGRHAPAATPEGEQYAVAALLYHLLTGVHYREFSAEKHEMWRQIAEDPPLPFAPRARPWPEAEAVLSRALAKAPGDRFPSSREFAVRLDAVRPPLEPAGHAVPPAYRRAASALVDDVIRELSPDAPPYAEGLPAAPRASVYFGAAGIAYALYRLSCLREEPGLLSAADLWAERARRGLADADAFRDDGQGITPDVVGAVTPYHTASGVHAVRALIGHAMGDVVSVREALGDFTRASRHPCANPDLTLGRSSILIGATVLLNALSRLPAADLGGLRALGDETMAGIWAELDPLPPVRVQREIRYLGLAHGWAGLLHATLAWCRTAGRTPPPGVERRLAELAECAEPTGRGLRWRIMSDPAARMRTEHTSGWCNGSAGHLFLWIGAHRLTGDETHLTLAERAAWNVWEEPYLADNLCCGLAGAAYALAALHRATGDAQWAVNARELGNRAIEETRRSGYPHSLYKGPPGVAVLAADLLDPARAAMPLFEPEYA</sequence>
<dbReference type="GO" id="GO:0031179">
    <property type="term" value="P:peptide modification"/>
    <property type="evidence" value="ECO:0007669"/>
    <property type="project" value="InterPro"/>
</dbReference>
<dbReference type="PRINTS" id="PR01950">
    <property type="entry name" value="LANCSUPER"/>
</dbReference>
<dbReference type="RefSeq" id="WP_119926375.1">
    <property type="nucleotide sequence ID" value="NZ_QZEY01000003.1"/>
</dbReference>
<dbReference type="Proteomes" id="UP000265768">
    <property type="component" value="Unassembled WGS sequence"/>
</dbReference>
<evidence type="ECO:0000313" key="4">
    <source>
        <dbReference type="Proteomes" id="UP000265768"/>
    </source>
</evidence>
<evidence type="ECO:0000313" key="3">
    <source>
        <dbReference type="EMBL" id="RJL33416.1"/>
    </source>
</evidence>
<dbReference type="GO" id="GO:0005524">
    <property type="term" value="F:ATP binding"/>
    <property type="evidence" value="ECO:0007669"/>
    <property type="project" value="InterPro"/>
</dbReference>
<dbReference type="GO" id="GO:0005886">
    <property type="term" value="C:plasma membrane"/>
    <property type="evidence" value="ECO:0007669"/>
    <property type="project" value="TreeGrafter"/>
</dbReference>
<feature type="binding site" evidence="1">
    <location>
        <position position="663"/>
    </location>
    <ligand>
        <name>Zn(2+)</name>
        <dbReference type="ChEBI" id="CHEBI:29105"/>
    </ligand>
</feature>
<evidence type="ECO:0000259" key="2">
    <source>
        <dbReference type="PROSITE" id="PS50011"/>
    </source>
</evidence>
<feature type="domain" description="Protein kinase" evidence="2">
    <location>
        <begin position="124"/>
        <end position="387"/>
    </location>
</feature>
<keyword evidence="4" id="KW-1185">Reference proteome</keyword>